<dbReference type="Pfam" id="PF00004">
    <property type="entry name" value="AAA"/>
    <property type="match status" value="1"/>
</dbReference>
<dbReference type="InterPro" id="IPR054594">
    <property type="entry name" value="Lon_lid"/>
</dbReference>
<sequence>MPKDATDTQDEKYLYAELESLSQKVQKIEGMPIELKDRLSKMLNRLNRMASTGGYAEQFDTVSRYIDTVASIPWLAATKDRLDLVKAKELLDKNHYGMDTTKERILEYLATMKLMQRQGEDVVARSPILLFVGLQGIGKTTLAISIADALGRKFVRIAVGAIGSVLELRGRSKVFPEAEPGQIIKALIKTQVKNPVILLDEIEKASGEAGLRADVMATLLEILDPSQNIEFRDHYVDFPVNLSDVMFICSANNLGTLSTALLDRMEVIKLSSYTDPEKIAIGRDYLLPKVIAKSGLQTGELTVDPDLWPNIVRPFGFDSGIRSLNRTLDAICRKVAKEIVDGTATSVTITAANLKNYLPK</sequence>
<dbReference type="GO" id="GO:0006515">
    <property type="term" value="P:protein quality control for misfolded or incompletely synthesized proteins"/>
    <property type="evidence" value="ECO:0007669"/>
    <property type="project" value="TreeGrafter"/>
</dbReference>
<accession>A0A0G1JC05</accession>
<gene>
    <name evidence="2" type="ORF">UW65_C0028G0002</name>
</gene>
<dbReference type="GO" id="GO:0004252">
    <property type="term" value="F:serine-type endopeptidase activity"/>
    <property type="evidence" value="ECO:0007669"/>
    <property type="project" value="InterPro"/>
</dbReference>
<dbReference type="EMBL" id="LCJD01000028">
    <property type="protein sequence ID" value="KKT69146.1"/>
    <property type="molecule type" value="Genomic_DNA"/>
</dbReference>
<dbReference type="Pfam" id="PF22667">
    <property type="entry name" value="Lon_lid"/>
    <property type="match status" value="1"/>
</dbReference>
<dbReference type="InterPro" id="IPR003593">
    <property type="entry name" value="AAA+_ATPase"/>
</dbReference>
<dbReference type="Gene3D" id="1.10.8.60">
    <property type="match status" value="1"/>
</dbReference>
<dbReference type="Proteomes" id="UP000034783">
    <property type="component" value="Unassembled WGS sequence"/>
</dbReference>
<evidence type="ECO:0000313" key="3">
    <source>
        <dbReference type="Proteomes" id="UP000034783"/>
    </source>
</evidence>
<dbReference type="SMART" id="SM00382">
    <property type="entry name" value="AAA"/>
    <property type="match status" value="1"/>
</dbReference>
<reference evidence="2 3" key="1">
    <citation type="journal article" date="2015" name="Nature">
        <title>rRNA introns, odd ribosomes, and small enigmatic genomes across a large radiation of phyla.</title>
        <authorList>
            <person name="Brown C.T."/>
            <person name="Hug L.A."/>
            <person name="Thomas B.C."/>
            <person name="Sharon I."/>
            <person name="Castelle C.J."/>
            <person name="Singh A."/>
            <person name="Wilkins M.J."/>
            <person name="Williams K.H."/>
            <person name="Banfield J.F."/>
        </authorList>
    </citation>
    <scope>NUCLEOTIDE SEQUENCE [LARGE SCALE GENOMIC DNA]</scope>
</reference>
<evidence type="ECO:0000313" key="2">
    <source>
        <dbReference type="EMBL" id="KKT69146.1"/>
    </source>
</evidence>
<feature type="domain" description="AAA+ ATPase" evidence="1">
    <location>
        <begin position="125"/>
        <end position="272"/>
    </location>
</feature>
<keyword evidence="2" id="KW-0378">Hydrolase</keyword>
<dbReference type="InterPro" id="IPR027065">
    <property type="entry name" value="Lon_Prtase"/>
</dbReference>
<dbReference type="PANTHER" id="PTHR43718">
    <property type="entry name" value="LON PROTEASE"/>
    <property type="match status" value="1"/>
</dbReference>
<dbReference type="GO" id="GO:0016887">
    <property type="term" value="F:ATP hydrolysis activity"/>
    <property type="evidence" value="ECO:0007669"/>
    <property type="project" value="InterPro"/>
</dbReference>
<name>A0A0G1JC05_UNCKA</name>
<organism evidence="2 3">
    <name type="scientific">candidate division WWE3 bacterium GW2011_GWB1_44_4</name>
    <dbReference type="NCBI Taxonomy" id="1619116"/>
    <lineage>
        <taxon>Bacteria</taxon>
        <taxon>Katanobacteria</taxon>
    </lineage>
</organism>
<dbReference type="GO" id="GO:0004176">
    <property type="term" value="F:ATP-dependent peptidase activity"/>
    <property type="evidence" value="ECO:0007669"/>
    <property type="project" value="InterPro"/>
</dbReference>
<protein>
    <submittedName>
        <fullName evidence="2">Lon protease</fullName>
    </submittedName>
</protein>
<dbReference type="AlphaFoldDB" id="A0A0G1JC05"/>
<dbReference type="PANTHER" id="PTHR43718:SF2">
    <property type="entry name" value="LON PROTEASE HOMOLOG, MITOCHONDRIAL"/>
    <property type="match status" value="1"/>
</dbReference>
<dbReference type="InterPro" id="IPR027417">
    <property type="entry name" value="P-loop_NTPase"/>
</dbReference>
<keyword evidence="2" id="KW-0645">Protease</keyword>
<dbReference type="Gene3D" id="3.40.50.300">
    <property type="entry name" value="P-loop containing nucleotide triphosphate hydrolases"/>
    <property type="match status" value="1"/>
</dbReference>
<evidence type="ECO:0000259" key="1">
    <source>
        <dbReference type="SMART" id="SM00382"/>
    </source>
</evidence>
<dbReference type="GO" id="GO:0005524">
    <property type="term" value="F:ATP binding"/>
    <property type="evidence" value="ECO:0007669"/>
    <property type="project" value="InterPro"/>
</dbReference>
<proteinExistence type="predicted"/>
<dbReference type="SUPFAM" id="SSF52540">
    <property type="entry name" value="P-loop containing nucleoside triphosphate hydrolases"/>
    <property type="match status" value="1"/>
</dbReference>
<dbReference type="InterPro" id="IPR003959">
    <property type="entry name" value="ATPase_AAA_core"/>
</dbReference>
<comment type="caution">
    <text evidence="2">The sequence shown here is derived from an EMBL/GenBank/DDBJ whole genome shotgun (WGS) entry which is preliminary data.</text>
</comment>
<dbReference type="PATRIC" id="fig|1619116.3.peg.354"/>